<keyword evidence="1" id="KW-0472">Membrane</keyword>
<proteinExistence type="predicted"/>
<keyword evidence="1" id="KW-0812">Transmembrane</keyword>
<comment type="caution">
    <text evidence="2">The sequence shown here is derived from an EMBL/GenBank/DDBJ whole genome shotgun (WGS) entry which is preliminary data.</text>
</comment>
<keyword evidence="1" id="KW-1133">Transmembrane helix</keyword>
<organism evidence="2 3">
    <name type="scientific">Sphingomonas jeddahensis</name>
    <dbReference type="NCBI Taxonomy" id="1915074"/>
    <lineage>
        <taxon>Bacteria</taxon>
        <taxon>Pseudomonadati</taxon>
        <taxon>Pseudomonadota</taxon>
        <taxon>Alphaproteobacteria</taxon>
        <taxon>Sphingomonadales</taxon>
        <taxon>Sphingomonadaceae</taxon>
        <taxon>Sphingomonas</taxon>
    </lineage>
</organism>
<dbReference type="STRING" id="1915074.SPHI_15590"/>
<sequence>MLLLSSLMITPALASSAAVSTPRTGPELSDVALFVVAAVAVWLTRRALRNRNRKG</sequence>
<accession>A0A1V2EUR8</accession>
<keyword evidence="3" id="KW-1185">Reference proteome</keyword>
<dbReference type="AlphaFoldDB" id="A0A1V2EUR8"/>
<dbReference type="EMBL" id="MPSB01000005">
    <property type="protein sequence ID" value="ONF96330.1"/>
    <property type="molecule type" value="Genomic_DNA"/>
</dbReference>
<evidence type="ECO:0000313" key="2">
    <source>
        <dbReference type="EMBL" id="ONF96330.1"/>
    </source>
</evidence>
<evidence type="ECO:0000256" key="1">
    <source>
        <dbReference type="SAM" id="Phobius"/>
    </source>
</evidence>
<feature type="transmembrane region" description="Helical" evidence="1">
    <location>
        <begin position="28"/>
        <end position="44"/>
    </location>
</feature>
<protein>
    <submittedName>
        <fullName evidence="2">Uncharacterized protein</fullName>
    </submittedName>
</protein>
<dbReference type="Proteomes" id="UP000188729">
    <property type="component" value="Unassembled WGS sequence"/>
</dbReference>
<evidence type="ECO:0000313" key="3">
    <source>
        <dbReference type="Proteomes" id="UP000188729"/>
    </source>
</evidence>
<name>A0A1V2EUR8_9SPHN</name>
<reference evidence="2 3" key="1">
    <citation type="submission" date="2016-11" db="EMBL/GenBank/DDBJ databases">
        <title>Genome sequence of Sphingomonas jeddahensis G39.</title>
        <authorList>
            <person name="Poehlein A."/>
            <person name="Wuebbeler J.H."/>
            <person name="Steinbuechel A."/>
            <person name="Daniel R."/>
        </authorList>
    </citation>
    <scope>NUCLEOTIDE SEQUENCE [LARGE SCALE GENOMIC DNA]</scope>
    <source>
        <strain evidence="2 3">G39</strain>
    </source>
</reference>
<gene>
    <name evidence="2" type="ORF">SPHI_15590</name>
</gene>